<dbReference type="Pfam" id="PF14341">
    <property type="entry name" value="PilX_N"/>
    <property type="match status" value="1"/>
</dbReference>
<evidence type="ECO:0000313" key="4">
    <source>
        <dbReference type="Proteomes" id="UP001499915"/>
    </source>
</evidence>
<gene>
    <name evidence="3" type="ORF">GCM10009104_20320</name>
</gene>
<reference evidence="3 4" key="1">
    <citation type="journal article" date="2019" name="Int. J. Syst. Evol. Microbiol.">
        <title>The Global Catalogue of Microorganisms (GCM) 10K type strain sequencing project: providing services to taxonomists for standard genome sequencing and annotation.</title>
        <authorList>
            <consortium name="The Broad Institute Genomics Platform"/>
            <consortium name="The Broad Institute Genome Sequencing Center for Infectious Disease"/>
            <person name="Wu L."/>
            <person name="Ma J."/>
        </authorList>
    </citation>
    <scope>NUCLEOTIDE SEQUENCE [LARGE SCALE GENOMIC DNA]</scope>
    <source>
        <strain evidence="3 4">JCM 15134</strain>
    </source>
</reference>
<proteinExistence type="predicted"/>
<keyword evidence="1" id="KW-0812">Transmembrane</keyword>
<comment type="caution">
    <text evidence="3">The sequence shown here is derived from an EMBL/GenBank/DDBJ whole genome shotgun (WGS) entry which is preliminary data.</text>
</comment>
<organism evidence="3 4">
    <name type="scientific">Marinobacterium maritimum</name>
    <dbReference type="NCBI Taxonomy" id="500162"/>
    <lineage>
        <taxon>Bacteria</taxon>
        <taxon>Pseudomonadati</taxon>
        <taxon>Pseudomonadota</taxon>
        <taxon>Gammaproteobacteria</taxon>
        <taxon>Oceanospirillales</taxon>
        <taxon>Oceanospirillaceae</taxon>
        <taxon>Marinobacterium</taxon>
    </lineage>
</organism>
<keyword evidence="1" id="KW-1133">Transmembrane helix</keyword>
<feature type="domain" description="Type 4 fimbrial biogenesis protein PilX N-terminal" evidence="2">
    <location>
        <begin position="15"/>
        <end position="65"/>
    </location>
</feature>
<evidence type="ECO:0000259" key="2">
    <source>
        <dbReference type="Pfam" id="PF14341"/>
    </source>
</evidence>
<sequence length="155" mass="17502">MNVEHNTFTPFSQQRGATLVVAMIMLVLISIIGFSAMQTTTMQERMVGNLKDREISFQAAEAALRAKEKWLSEQRTLPELEDTFSEYGNTGVTELKAVSADPEARMEEKSFLPDSLDIGHEMKTGVDIYKIEALGQGQSEYARTRLESIYARRFN</sequence>
<protein>
    <submittedName>
        <fullName evidence="3">Pilus assembly protein</fullName>
    </submittedName>
</protein>
<dbReference type="Proteomes" id="UP001499915">
    <property type="component" value="Unassembled WGS sequence"/>
</dbReference>
<dbReference type="InterPro" id="IPR025746">
    <property type="entry name" value="PilX_N_dom"/>
</dbReference>
<evidence type="ECO:0000313" key="3">
    <source>
        <dbReference type="EMBL" id="GAA0693020.1"/>
    </source>
</evidence>
<dbReference type="RefSeq" id="WP_343805510.1">
    <property type="nucleotide sequence ID" value="NZ_BAAAET010000002.1"/>
</dbReference>
<evidence type="ECO:0000256" key="1">
    <source>
        <dbReference type="SAM" id="Phobius"/>
    </source>
</evidence>
<keyword evidence="4" id="KW-1185">Reference proteome</keyword>
<dbReference type="EMBL" id="BAAAET010000002">
    <property type="protein sequence ID" value="GAA0693020.1"/>
    <property type="molecule type" value="Genomic_DNA"/>
</dbReference>
<feature type="transmembrane region" description="Helical" evidence="1">
    <location>
        <begin position="16"/>
        <end position="36"/>
    </location>
</feature>
<name>A0ABN1I6S7_9GAMM</name>
<keyword evidence="1" id="KW-0472">Membrane</keyword>
<accession>A0ABN1I6S7</accession>